<evidence type="ECO:0000256" key="5">
    <source>
        <dbReference type="ARBA" id="ARBA00023315"/>
    </source>
</evidence>
<comment type="similarity">
    <text evidence="1">Belongs to the acetyltransferase family. GNAT subfamily.</text>
</comment>
<dbReference type="PATRIC" id="fig|465721.4.peg.2796"/>
<dbReference type="KEGG" id="sdf:ACG33_13075"/>
<dbReference type="Pfam" id="PF13508">
    <property type="entry name" value="Acetyltransf_7"/>
    <property type="match status" value="1"/>
</dbReference>
<dbReference type="AlphaFoldDB" id="A0A127FC90"/>
<feature type="domain" description="N-acetyltransferase" evidence="7">
    <location>
        <begin position="1"/>
        <end position="161"/>
    </location>
</feature>
<dbReference type="PANTHER" id="PTHR36449">
    <property type="entry name" value="ACETYLTRANSFERASE-RELATED"/>
    <property type="match status" value="1"/>
</dbReference>
<evidence type="ECO:0000256" key="6">
    <source>
        <dbReference type="ARBA" id="ARBA00049880"/>
    </source>
</evidence>
<evidence type="ECO:0000313" key="9">
    <source>
        <dbReference type="Proteomes" id="UP000070250"/>
    </source>
</evidence>
<proteinExistence type="inferred from homology"/>
<dbReference type="SUPFAM" id="SSF55729">
    <property type="entry name" value="Acyl-CoA N-acyltransferases (Nat)"/>
    <property type="match status" value="1"/>
</dbReference>
<dbReference type="PANTHER" id="PTHR36449:SF1">
    <property type="entry name" value="ACETYLTRANSFERASE"/>
    <property type="match status" value="1"/>
</dbReference>
<keyword evidence="3" id="KW-1277">Toxin-antitoxin system</keyword>
<keyword evidence="4 8" id="KW-0808">Transferase</keyword>
<evidence type="ECO:0000259" key="7">
    <source>
        <dbReference type="PROSITE" id="PS51186"/>
    </source>
</evidence>
<dbReference type="InterPro" id="IPR000182">
    <property type="entry name" value="GNAT_dom"/>
</dbReference>
<evidence type="ECO:0000256" key="3">
    <source>
        <dbReference type="ARBA" id="ARBA00022649"/>
    </source>
</evidence>
<evidence type="ECO:0000313" key="8">
    <source>
        <dbReference type="EMBL" id="AMN48013.1"/>
    </source>
</evidence>
<dbReference type="PROSITE" id="PS51186">
    <property type="entry name" value="GNAT"/>
    <property type="match status" value="1"/>
</dbReference>
<sequence>MPLTVPQALEASHVLDGFDCGKPSLDDWLARHARQAQASGSAKTYVVCDGPRIVGYYSLTVGQIDTLEAPDRIRKGMGAYPIPVVILARMAVARQDQGRGIGVGLLQDAIRRTLVIAEQAGVRALLTHPIDEDASRFYLRFGFAASPAREQQLLLLLKDARRLLVAPPSAGGRTL</sequence>
<dbReference type="GO" id="GO:0016747">
    <property type="term" value="F:acyltransferase activity, transferring groups other than amino-acyl groups"/>
    <property type="evidence" value="ECO:0007669"/>
    <property type="project" value="InterPro"/>
</dbReference>
<evidence type="ECO:0000256" key="2">
    <source>
        <dbReference type="ARBA" id="ARBA00022491"/>
    </source>
</evidence>
<dbReference type="Gene3D" id="3.40.630.30">
    <property type="match status" value="1"/>
</dbReference>
<dbReference type="Proteomes" id="UP000070250">
    <property type="component" value="Chromosome"/>
</dbReference>
<organism evidence="8 9">
    <name type="scientific">Steroidobacter denitrificans</name>
    <dbReference type="NCBI Taxonomy" id="465721"/>
    <lineage>
        <taxon>Bacteria</taxon>
        <taxon>Pseudomonadati</taxon>
        <taxon>Pseudomonadota</taxon>
        <taxon>Gammaproteobacteria</taxon>
        <taxon>Steroidobacterales</taxon>
        <taxon>Steroidobacteraceae</taxon>
        <taxon>Steroidobacter</taxon>
    </lineage>
</organism>
<gene>
    <name evidence="8" type="ORF">ACG33_13075</name>
</gene>
<keyword evidence="5" id="KW-0012">Acyltransferase</keyword>
<evidence type="ECO:0000256" key="4">
    <source>
        <dbReference type="ARBA" id="ARBA00022679"/>
    </source>
</evidence>
<dbReference type="OrthoDB" id="9799147at2"/>
<comment type="catalytic activity">
    <reaction evidence="6">
        <text>glycyl-tRNA(Gly) + acetyl-CoA = N-acetylglycyl-tRNA(Gly) + CoA + H(+)</text>
        <dbReference type="Rhea" id="RHEA:81867"/>
        <dbReference type="Rhea" id="RHEA-COMP:9683"/>
        <dbReference type="Rhea" id="RHEA-COMP:19766"/>
        <dbReference type="ChEBI" id="CHEBI:15378"/>
        <dbReference type="ChEBI" id="CHEBI:57287"/>
        <dbReference type="ChEBI" id="CHEBI:57288"/>
        <dbReference type="ChEBI" id="CHEBI:78522"/>
        <dbReference type="ChEBI" id="CHEBI:232036"/>
    </reaction>
</comment>
<name>A0A127FC90_STEDE</name>
<reference evidence="8 9" key="1">
    <citation type="submission" date="2015-06" db="EMBL/GenBank/DDBJ databases">
        <title>A Comprehensive Approach to Explore the Metabolic and Phylogenetic Diversity of Bacterial Steroid Degradation in the Environment: Testosterone as an Example.</title>
        <authorList>
            <person name="Yang F.-C."/>
            <person name="Chen Y.-L."/>
            <person name="Yu C.-P."/>
            <person name="Tang S.-L."/>
            <person name="Wang P.-H."/>
            <person name="Ismail W."/>
            <person name="Wang C.-H."/>
            <person name="Yang C.-Y."/>
            <person name="Chiang Y.-R."/>
        </authorList>
    </citation>
    <scope>NUCLEOTIDE SEQUENCE [LARGE SCALE GENOMIC DNA]</scope>
    <source>
        <strain evidence="8 9">DSM 18526</strain>
    </source>
</reference>
<dbReference type="RefSeq" id="WP_066921854.1">
    <property type="nucleotide sequence ID" value="NZ_CP011971.1"/>
</dbReference>
<keyword evidence="9" id="KW-1185">Reference proteome</keyword>
<dbReference type="EMBL" id="CP011971">
    <property type="protein sequence ID" value="AMN48013.1"/>
    <property type="molecule type" value="Genomic_DNA"/>
</dbReference>
<keyword evidence="2" id="KW-0678">Repressor</keyword>
<dbReference type="InterPro" id="IPR016181">
    <property type="entry name" value="Acyl_CoA_acyltransferase"/>
</dbReference>
<accession>A0A127FC90</accession>
<protein>
    <submittedName>
        <fullName evidence="8">GCN5 family acetyltransferase</fullName>
    </submittedName>
</protein>
<evidence type="ECO:0000256" key="1">
    <source>
        <dbReference type="ARBA" id="ARBA00009342"/>
    </source>
</evidence>
<dbReference type="STRING" id="465721.ACG33_13075"/>